<dbReference type="Proteomes" id="UP000243579">
    <property type="component" value="Unassembled WGS sequence"/>
</dbReference>
<accession>A0A1V9YFF3</accession>
<keyword evidence="4 5" id="KW-0904">Protein phosphatase</keyword>
<comment type="subcellular location">
    <subcellularLocation>
        <location evidence="1">Membrane</location>
        <topology evidence="1">Peripheral membrane protein</topology>
    </subcellularLocation>
</comment>
<dbReference type="STRING" id="1202772.A0A1V9YFF3"/>
<dbReference type="PROSITE" id="PS01032">
    <property type="entry name" value="PPM_1"/>
    <property type="match status" value="1"/>
</dbReference>
<dbReference type="InterPro" id="IPR015655">
    <property type="entry name" value="PP2C"/>
</dbReference>
<evidence type="ECO:0000259" key="7">
    <source>
        <dbReference type="PROSITE" id="PS51746"/>
    </source>
</evidence>
<evidence type="ECO:0000256" key="2">
    <source>
        <dbReference type="ARBA" id="ARBA00022723"/>
    </source>
</evidence>
<evidence type="ECO:0000256" key="3">
    <source>
        <dbReference type="ARBA" id="ARBA00022801"/>
    </source>
</evidence>
<dbReference type="SUPFAM" id="SSF81606">
    <property type="entry name" value="PP2C-like"/>
    <property type="match status" value="1"/>
</dbReference>
<dbReference type="CDD" id="cd00143">
    <property type="entry name" value="PP2Cc"/>
    <property type="match status" value="1"/>
</dbReference>
<dbReference type="AlphaFoldDB" id="A0A1V9YFF3"/>
<dbReference type="SMART" id="SM00332">
    <property type="entry name" value="PP2Cc"/>
    <property type="match status" value="1"/>
</dbReference>
<sequence length="385" mass="41696">MATFKRKGSIVQDPALNRLKQQDATATNVASPKGISQKKPTTEENVHLARRRLSVVSDNTLVEGLANVTTADPEGVQDGTSSIGCYAGVSKKGYAPYNPRKKNQDSMVMNFDPVTKSLLLGVFDGHGEAGDGVSQFFKNHFPEELFKHASFAATGDLAKDSEGIKGMHPPIGDTLREAEAAVTAAMNAVEKRVLRDQSIDTEFSGSTGVVSIIRDKLLVVGNIGDSRITRGFMQNGVMVAEPVSDDHKPDRPNEKARILAAGGRVFAVEYDDGIDGPPRVWLGHMDVPGLAMSRSLGDAVAHTAGVSSEPEFFTRMLDANDKCLVIATDGLWEFMSDEEVIKMTAAHTDPKQAVDVLILEANRRWMKEEQVIDDTTVIVAFVNVQ</sequence>
<feature type="region of interest" description="Disordered" evidence="6">
    <location>
        <begin position="22"/>
        <end position="46"/>
    </location>
</feature>
<dbReference type="InterPro" id="IPR000222">
    <property type="entry name" value="PP2C_BS"/>
</dbReference>
<organism evidence="8 9">
    <name type="scientific">Achlya hypogyna</name>
    <name type="common">Oomycete</name>
    <name type="synonym">Protoachlya hypogyna</name>
    <dbReference type="NCBI Taxonomy" id="1202772"/>
    <lineage>
        <taxon>Eukaryota</taxon>
        <taxon>Sar</taxon>
        <taxon>Stramenopiles</taxon>
        <taxon>Oomycota</taxon>
        <taxon>Saprolegniomycetes</taxon>
        <taxon>Saprolegniales</taxon>
        <taxon>Achlyaceae</taxon>
        <taxon>Achlya</taxon>
    </lineage>
</organism>
<dbReference type="OrthoDB" id="10264738at2759"/>
<dbReference type="EMBL" id="JNBR01001861">
    <property type="protein sequence ID" value="OQR84440.1"/>
    <property type="molecule type" value="Genomic_DNA"/>
</dbReference>
<evidence type="ECO:0000256" key="4">
    <source>
        <dbReference type="ARBA" id="ARBA00022912"/>
    </source>
</evidence>
<name>A0A1V9YFF3_ACHHY</name>
<keyword evidence="2" id="KW-0479">Metal-binding</keyword>
<comment type="similarity">
    <text evidence="5">Belongs to the PP2C family.</text>
</comment>
<dbReference type="GO" id="GO:0004722">
    <property type="term" value="F:protein serine/threonine phosphatase activity"/>
    <property type="evidence" value="ECO:0007669"/>
    <property type="project" value="InterPro"/>
</dbReference>
<protein>
    <submittedName>
        <fullName evidence="8">Protein phosphatase 2C</fullName>
    </submittedName>
</protein>
<dbReference type="Gene3D" id="3.60.40.10">
    <property type="entry name" value="PPM-type phosphatase domain"/>
    <property type="match status" value="1"/>
</dbReference>
<dbReference type="InterPro" id="IPR036457">
    <property type="entry name" value="PPM-type-like_dom_sf"/>
</dbReference>
<evidence type="ECO:0000256" key="1">
    <source>
        <dbReference type="ARBA" id="ARBA00004170"/>
    </source>
</evidence>
<dbReference type="PANTHER" id="PTHR47992">
    <property type="entry name" value="PROTEIN PHOSPHATASE"/>
    <property type="match status" value="1"/>
</dbReference>
<dbReference type="GO" id="GO:0046872">
    <property type="term" value="F:metal ion binding"/>
    <property type="evidence" value="ECO:0007669"/>
    <property type="project" value="UniProtKB-KW"/>
</dbReference>
<dbReference type="GO" id="GO:0016020">
    <property type="term" value="C:membrane"/>
    <property type="evidence" value="ECO:0007669"/>
    <property type="project" value="UniProtKB-SubCell"/>
</dbReference>
<comment type="caution">
    <text evidence="8">The sequence shown here is derived from an EMBL/GenBank/DDBJ whole genome shotgun (WGS) entry which is preliminary data.</text>
</comment>
<feature type="domain" description="PPM-type phosphatase" evidence="7">
    <location>
        <begin position="86"/>
        <end position="382"/>
    </location>
</feature>
<dbReference type="Pfam" id="PF00481">
    <property type="entry name" value="PP2C"/>
    <property type="match status" value="1"/>
</dbReference>
<evidence type="ECO:0000256" key="5">
    <source>
        <dbReference type="RuleBase" id="RU003465"/>
    </source>
</evidence>
<dbReference type="PROSITE" id="PS51746">
    <property type="entry name" value="PPM_2"/>
    <property type="match status" value="1"/>
</dbReference>
<keyword evidence="9" id="KW-1185">Reference proteome</keyword>
<evidence type="ECO:0000256" key="6">
    <source>
        <dbReference type="SAM" id="MobiDB-lite"/>
    </source>
</evidence>
<gene>
    <name evidence="8" type="ORF">ACHHYP_13376</name>
</gene>
<evidence type="ECO:0000313" key="9">
    <source>
        <dbReference type="Proteomes" id="UP000243579"/>
    </source>
</evidence>
<reference evidence="8 9" key="1">
    <citation type="journal article" date="2014" name="Genome Biol. Evol.">
        <title>The secreted proteins of Achlya hypogyna and Thraustotheca clavata identify the ancestral oomycete secretome and reveal gene acquisitions by horizontal gene transfer.</title>
        <authorList>
            <person name="Misner I."/>
            <person name="Blouin N."/>
            <person name="Leonard G."/>
            <person name="Richards T.A."/>
            <person name="Lane C.E."/>
        </authorList>
    </citation>
    <scope>NUCLEOTIDE SEQUENCE [LARGE SCALE GENOMIC DNA]</scope>
    <source>
        <strain evidence="8 9">ATCC 48635</strain>
    </source>
</reference>
<keyword evidence="3 5" id="KW-0378">Hydrolase</keyword>
<dbReference type="InterPro" id="IPR001932">
    <property type="entry name" value="PPM-type_phosphatase-like_dom"/>
</dbReference>
<proteinExistence type="inferred from homology"/>
<evidence type="ECO:0000313" key="8">
    <source>
        <dbReference type="EMBL" id="OQR84440.1"/>
    </source>
</evidence>